<gene>
    <name evidence="2" type="ORF">AEAE_0628</name>
</gene>
<dbReference type="AlphaFoldDB" id="A0A261FAF7"/>
<dbReference type="EMBL" id="MWWU01000002">
    <property type="protein sequence ID" value="OZG56140.1"/>
    <property type="molecule type" value="Genomic_DNA"/>
</dbReference>
<evidence type="ECO:0000256" key="1">
    <source>
        <dbReference type="SAM" id="MobiDB-lite"/>
    </source>
</evidence>
<protein>
    <submittedName>
        <fullName evidence="2">Uncharacterized protein</fullName>
    </submittedName>
</protein>
<reference evidence="2 3" key="1">
    <citation type="journal article" date="2017" name="BMC Genomics">
        <title>Comparative genomic and phylogenomic analyses of the Bifidobacteriaceae family.</title>
        <authorList>
            <person name="Lugli G.A."/>
            <person name="Milani C."/>
            <person name="Turroni F."/>
            <person name="Duranti S."/>
            <person name="Mancabelli L."/>
            <person name="Mangifesta M."/>
            <person name="Ferrario C."/>
            <person name="Modesto M."/>
            <person name="Mattarelli P."/>
            <person name="Jiri K."/>
            <person name="van Sinderen D."/>
            <person name="Ventura M."/>
        </authorList>
    </citation>
    <scope>NUCLEOTIDE SEQUENCE [LARGE SCALE GENOMIC DNA]</scope>
    <source>
        <strain evidence="2 3">LMG 21773</strain>
    </source>
</reference>
<dbReference type="RefSeq" id="WP_094689702.1">
    <property type="nucleotide sequence ID" value="NZ_JACBYZ010000001.1"/>
</dbReference>
<name>A0A261FAF7_9BIFI</name>
<feature type="region of interest" description="Disordered" evidence="1">
    <location>
        <begin position="37"/>
        <end position="58"/>
    </location>
</feature>
<comment type="caution">
    <text evidence="2">The sequence shown here is derived from an EMBL/GenBank/DDBJ whole genome shotgun (WGS) entry which is preliminary data.</text>
</comment>
<evidence type="ECO:0000313" key="3">
    <source>
        <dbReference type="Proteomes" id="UP000228976"/>
    </source>
</evidence>
<evidence type="ECO:0000313" key="2">
    <source>
        <dbReference type="EMBL" id="OZG56140.1"/>
    </source>
</evidence>
<organism evidence="2 3">
    <name type="scientific">Aeriscardovia aeriphila</name>
    <dbReference type="NCBI Taxonomy" id="218139"/>
    <lineage>
        <taxon>Bacteria</taxon>
        <taxon>Bacillati</taxon>
        <taxon>Actinomycetota</taxon>
        <taxon>Actinomycetes</taxon>
        <taxon>Bifidobacteriales</taxon>
        <taxon>Bifidobacteriaceae</taxon>
        <taxon>Aeriscardovia</taxon>
    </lineage>
</organism>
<dbReference type="Proteomes" id="UP000228976">
    <property type="component" value="Unassembled WGS sequence"/>
</dbReference>
<keyword evidence="3" id="KW-1185">Reference proteome</keyword>
<accession>A0A261FAF7</accession>
<proteinExistence type="predicted"/>
<sequence>MLPSTYMTSALTFVEHAHKEFLRYTATITTDPLRSAIQGQSAEKRGAKSQPLTSRTGPLSRGVELWRSFEFAAYLPILLWWYSLVQCEKPVKRRFSEAPVSEQQIEDVVKFVSTNPSFDIGEQVSRQVGALFDGSAAADDSQQVRGGAGERMVALFAYACHNCLAFRDAILLCNFTSLTFEQLVDVAFTPHAPTSQQAITEHLTAALKKPQEYLLCRASRAVSFLLCALQQLEGADRVQPLAMSSYLLWWGGRVAESTALAFQALDLDPQCSLARIVVKANEAGVLAHWKSEPHWPVA</sequence>